<keyword evidence="2 9" id="KW-0813">Transport</keyword>
<dbReference type="EMBL" id="CP076136">
    <property type="protein sequence ID" value="QWG22182.1"/>
    <property type="molecule type" value="Genomic_DNA"/>
</dbReference>
<organism evidence="12 13">
    <name type="scientific">Bradyrhizobium sediminis</name>
    <dbReference type="NCBI Taxonomy" id="2840469"/>
    <lineage>
        <taxon>Bacteria</taxon>
        <taxon>Pseudomonadati</taxon>
        <taxon>Pseudomonadota</taxon>
        <taxon>Alphaproteobacteria</taxon>
        <taxon>Hyphomicrobiales</taxon>
        <taxon>Nitrobacteraceae</taxon>
        <taxon>Bradyrhizobium</taxon>
    </lineage>
</organism>
<comment type="subunit">
    <text evidence="9">The complex comprises the extracytoplasmic solute receptor protein and the two transmembrane proteins.</text>
</comment>
<evidence type="ECO:0000256" key="1">
    <source>
        <dbReference type="ARBA" id="ARBA00004429"/>
    </source>
</evidence>
<dbReference type="Pfam" id="PF04290">
    <property type="entry name" value="DctQ"/>
    <property type="match status" value="1"/>
</dbReference>
<evidence type="ECO:0000256" key="4">
    <source>
        <dbReference type="ARBA" id="ARBA00022519"/>
    </source>
</evidence>
<comment type="subcellular location">
    <subcellularLocation>
        <location evidence="1 9">Cell inner membrane</location>
        <topology evidence="1 9">Multi-pass membrane protein</topology>
    </subcellularLocation>
</comment>
<evidence type="ECO:0000256" key="8">
    <source>
        <dbReference type="ARBA" id="ARBA00038436"/>
    </source>
</evidence>
<evidence type="ECO:0000256" key="2">
    <source>
        <dbReference type="ARBA" id="ARBA00022448"/>
    </source>
</evidence>
<dbReference type="GO" id="GO:0005886">
    <property type="term" value="C:plasma membrane"/>
    <property type="evidence" value="ECO:0007669"/>
    <property type="project" value="UniProtKB-SubCell"/>
</dbReference>
<comment type="function">
    <text evidence="9">Part of the tripartite ATP-independent periplasmic (TRAP) transport system.</text>
</comment>
<proteinExistence type="inferred from homology"/>
<evidence type="ECO:0000313" key="12">
    <source>
        <dbReference type="EMBL" id="QWG22182.1"/>
    </source>
</evidence>
<name>A0A975RVI6_9BRAD</name>
<dbReference type="AlphaFoldDB" id="A0A975RVI6"/>
<keyword evidence="6 9" id="KW-1133">Transmembrane helix</keyword>
<dbReference type="PANTHER" id="PTHR35011:SF2">
    <property type="entry name" value="2,3-DIKETO-L-GULONATE TRAP TRANSPORTER SMALL PERMEASE PROTEIN YIAM"/>
    <property type="match status" value="1"/>
</dbReference>
<keyword evidence="5 9" id="KW-0812">Transmembrane</keyword>
<evidence type="ECO:0000256" key="5">
    <source>
        <dbReference type="ARBA" id="ARBA00022692"/>
    </source>
</evidence>
<evidence type="ECO:0000256" key="7">
    <source>
        <dbReference type="ARBA" id="ARBA00023136"/>
    </source>
</evidence>
<dbReference type="RefSeq" id="WP_215602951.1">
    <property type="nucleotide sequence ID" value="NZ_CP076136.1"/>
</dbReference>
<protein>
    <recommendedName>
        <fullName evidence="9">TRAP transporter small permease protein</fullName>
    </recommendedName>
</protein>
<evidence type="ECO:0000259" key="11">
    <source>
        <dbReference type="Pfam" id="PF04290"/>
    </source>
</evidence>
<accession>A0A975RVI6</accession>
<feature type="region of interest" description="Disordered" evidence="10">
    <location>
        <begin position="159"/>
        <end position="182"/>
    </location>
</feature>
<gene>
    <name evidence="12" type="ORF">KMZ93_19680</name>
</gene>
<dbReference type="GO" id="GO:0022857">
    <property type="term" value="F:transmembrane transporter activity"/>
    <property type="evidence" value="ECO:0007669"/>
    <property type="project" value="UniProtKB-UniRule"/>
</dbReference>
<reference evidence="12 13" key="1">
    <citation type="submission" date="2021-06" db="EMBL/GenBank/DDBJ databases">
        <title>Bradyrhizobium sp. S2-11-4 Genome sequencing.</title>
        <authorList>
            <person name="Jin L."/>
        </authorList>
    </citation>
    <scope>NUCLEOTIDE SEQUENCE [LARGE SCALE GENOMIC DNA]</scope>
    <source>
        <strain evidence="12 13">S2-11-4</strain>
    </source>
</reference>
<comment type="similarity">
    <text evidence="8 9">Belongs to the TRAP transporter small permease family.</text>
</comment>
<feature type="transmembrane region" description="Helical" evidence="9">
    <location>
        <begin position="7"/>
        <end position="32"/>
    </location>
</feature>
<evidence type="ECO:0000313" key="13">
    <source>
        <dbReference type="Proteomes" id="UP000676951"/>
    </source>
</evidence>
<keyword evidence="7 9" id="KW-0472">Membrane</keyword>
<keyword evidence="4 9" id="KW-0997">Cell inner membrane</keyword>
<keyword evidence="3" id="KW-1003">Cell membrane</keyword>
<keyword evidence="13" id="KW-1185">Reference proteome</keyword>
<evidence type="ECO:0000256" key="9">
    <source>
        <dbReference type="RuleBase" id="RU369079"/>
    </source>
</evidence>
<feature type="transmembrane region" description="Helical" evidence="9">
    <location>
        <begin position="83"/>
        <end position="104"/>
    </location>
</feature>
<dbReference type="Proteomes" id="UP000676951">
    <property type="component" value="Chromosome"/>
</dbReference>
<feature type="domain" description="Tripartite ATP-independent periplasmic transporters DctQ component" evidence="11">
    <location>
        <begin position="20"/>
        <end position="149"/>
    </location>
</feature>
<dbReference type="InterPro" id="IPR055348">
    <property type="entry name" value="DctQ"/>
</dbReference>
<evidence type="ECO:0000256" key="10">
    <source>
        <dbReference type="SAM" id="MobiDB-lite"/>
    </source>
</evidence>
<evidence type="ECO:0000256" key="3">
    <source>
        <dbReference type="ARBA" id="ARBA00022475"/>
    </source>
</evidence>
<feature type="transmembrane region" description="Helical" evidence="9">
    <location>
        <begin position="124"/>
        <end position="145"/>
    </location>
</feature>
<dbReference type="PANTHER" id="PTHR35011">
    <property type="entry name" value="2,3-DIKETO-L-GULONATE TRAP TRANSPORTER SMALL PERMEASE PROTEIN YIAM"/>
    <property type="match status" value="1"/>
</dbReference>
<sequence>MTNLLKFILQWVAALMLLAIVLIVLSNVFFRYFLHVGLGWTEEAARFLLIALTFVAAAAAVKEWGHFQLLIATKWIPEKYHRLVQLFAVLVVLLLSVILVRYGIAITQVSWFQTSPTMEWSMGYLYSIVPASGVVMFLFALEHFVNVWRGGSLPRHGTVPDEHPVTHGPAGSLPEQRTDQWL</sequence>
<dbReference type="InterPro" id="IPR007387">
    <property type="entry name" value="TRAP_DctQ"/>
</dbReference>
<evidence type="ECO:0000256" key="6">
    <source>
        <dbReference type="ARBA" id="ARBA00022989"/>
    </source>
</evidence>
<dbReference type="GO" id="GO:0015740">
    <property type="term" value="P:C4-dicarboxylate transport"/>
    <property type="evidence" value="ECO:0007669"/>
    <property type="project" value="TreeGrafter"/>
</dbReference>
<feature type="transmembrane region" description="Helical" evidence="9">
    <location>
        <begin position="44"/>
        <end position="62"/>
    </location>
</feature>